<name>A0ABZ1MUE1_STREF</name>
<dbReference type="RefSeq" id="WP_189721462.1">
    <property type="nucleotide sequence ID" value="NZ_BMUK01000001.1"/>
</dbReference>
<organism evidence="1 2">
    <name type="scientific">Streptomyces purpurascens</name>
    <dbReference type="NCBI Taxonomy" id="1924"/>
    <lineage>
        <taxon>Bacteria</taxon>
        <taxon>Bacillati</taxon>
        <taxon>Actinomycetota</taxon>
        <taxon>Actinomycetes</taxon>
        <taxon>Kitasatosporales</taxon>
        <taxon>Streptomycetaceae</taxon>
        <taxon>Streptomyces</taxon>
    </lineage>
</organism>
<keyword evidence="2" id="KW-1185">Reference proteome</keyword>
<reference evidence="1 2" key="1">
    <citation type="submission" date="2022-10" db="EMBL/GenBank/DDBJ databases">
        <title>The complete genomes of actinobacterial strains from the NBC collection.</title>
        <authorList>
            <person name="Joergensen T.S."/>
            <person name="Alvarez Arevalo M."/>
            <person name="Sterndorff E.B."/>
            <person name="Faurdal D."/>
            <person name="Vuksanovic O."/>
            <person name="Mourched A.-S."/>
            <person name="Charusanti P."/>
            <person name="Shaw S."/>
            <person name="Blin K."/>
            <person name="Weber T."/>
        </authorList>
    </citation>
    <scope>NUCLEOTIDE SEQUENCE [LARGE SCALE GENOMIC DNA]</scope>
    <source>
        <strain evidence="1 2">NBC_00017</strain>
    </source>
</reference>
<dbReference type="EMBL" id="CP108341">
    <property type="protein sequence ID" value="WTW30715.1"/>
    <property type="molecule type" value="Genomic_DNA"/>
</dbReference>
<gene>
    <name evidence="1" type="ORF">OHU35_33560</name>
</gene>
<evidence type="ECO:0000313" key="2">
    <source>
        <dbReference type="Proteomes" id="UP001621512"/>
    </source>
</evidence>
<dbReference type="Proteomes" id="UP001621512">
    <property type="component" value="Chromosome"/>
</dbReference>
<proteinExistence type="predicted"/>
<sequence length="107" mass="11644">MIVELDVFSGRPNPRWRLDDEARTTFHRLMAGLGPAAAPAATPPGLGYRGFVVEDGDQTYRIFGGLVATGDSVLADSARTLERWLLAGLPERYEALRPTVVRTMADG</sequence>
<evidence type="ECO:0000313" key="1">
    <source>
        <dbReference type="EMBL" id="WTW30715.1"/>
    </source>
</evidence>
<protein>
    <submittedName>
        <fullName evidence="1">Uncharacterized protein</fullName>
    </submittedName>
</protein>
<accession>A0ABZ1MUE1</accession>